<proteinExistence type="predicted"/>
<name>X1IJ26_9ZZZZ</name>
<sequence length="32" mass="3434">MMTISRCAPTVANGELEAKPPTTNAREGMISR</sequence>
<protein>
    <submittedName>
        <fullName evidence="2">Uncharacterized protein</fullName>
    </submittedName>
</protein>
<comment type="caution">
    <text evidence="2">The sequence shown here is derived from an EMBL/GenBank/DDBJ whole genome shotgun (WGS) entry which is preliminary data.</text>
</comment>
<gene>
    <name evidence="2" type="ORF">S03H2_32653</name>
</gene>
<organism evidence="2">
    <name type="scientific">marine sediment metagenome</name>
    <dbReference type="NCBI Taxonomy" id="412755"/>
    <lineage>
        <taxon>unclassified sequences</taxon>
        <taxon>metagenomes</taxon>
        <taxon>ecological metagenomes</taxon>
    </lineage>
</organism>
<feature type="non-terminal residue" evidence="2">
    <location>
        <position position="32"/>
    </location>
</feature>
<dbReference type="AlphaFoldDB" id="X1IJ26"/>
<evidence type="ECO:0000313" key="2">
    <source>
        <dbReference type="EMBL" id="GAH57548.1"/>
    </source>
</evidence>
<evidence type="ECO:0000256" key="1">
    <source>
        <dbReference type="SAM" id="MobiDB-lite"/>
    </source>
</evidence>
<reference evidence="2" key="1">
    <citation type="journal article" date="2014" name="Front. Microbiol.">
        <title>High frequency of phylogenetically diverse reductive dehalogenase-homologous genes in deep subseafloor sedimentary metagenomes.</title>
        <authorList>
            <person name="Kawai M."/>
            <person name="Futagami T."/>
            <person name="Toyoda A."/>
            <person name="Takaki Y."/>
            <person name="Nishi S."/>
            <person name="Hori S."/>
            <person name="Arai W."/>
            <person name="Tsubouchi T."/>
            <person name="Morono Y."/>
            <person name="Uchiyama I."/>
            <person name="Ito T."/>
            <person name="Fujiyama A."/>
            <person name="Inagaki F."/>
            <person name="Takami H."/>
        </authorList>
    </citation>
    <scope>NUCLEOTIDE SEQUENCE</scope>
    <source>
        <strain evidence="2">Expedition CK06-06</strain>
    </source>
</reference>
<dbReference type="EMBL" id="BARU01019846">
    <property type="protein sequence ID" value="GAH57548.1"/>
    <property type="molecule type" value="Genomic_DNA"/>
</dbReference>
<accession>X1IJ26</accession>
<feature type="region of interest" description="Disordered" evidence="1">
    <location>
        <begin position="1"/>
        <end position="32"/>
    </location>
</feature>